<feature type="zinc finger region" description="C3H1-type" evidence="12">
    <location>
        <begin position="146"/>
        <end position="173"/>
    </location>
</feature>
<dbReference type="PROSITE" id="PS50174">
    <property type="entry name" value="G_PATCH"/>
    <property type="match status" value="1"/>
</dbReference>
<dbReference type="GO" id="GO:0001227">
    <property type="term" value="F:DNA-binding transcription repressor activity, RNA polymerase II-specific"/>
    <property type="evidence" value="ECO:0007669"/>
    <property type="project" value="TreeGrafter"/>
</dbReference>
<evidence type="ECO:0000256" key="12">
    <source>
        <dbReference type="PROSITE-ProRule" id="PRU00723"/>
    </source>
</evidence>
<gene>
    <name evidence="17" type="ORF">DERF_003041</name>
    <name evidence="16" type="ORF">HUG17_5061</name>
</gene>
<keyword evidence="9" id="KW-0238">DNA-binding</keyword>
<evidence type="ECO:0000256" key="4">
    <source>
        <dbReference type="ARBA" id="ARBA00022491"/>
    </source>
</evidence>
<evidence type="ECO:0000256" key="10">
    <source>
        <dbReference type="ARBA" id="ARBA00023163"/>
    </source>
</evidence>
<dbReference type="PANTHER" id="PTHR46297">
    <property type="entry name" value="ZINC FINGER CCCH-TYPE WITH G PATCH DOMAIN-CONTAINING PROTEIN"/>
    <property type="match status" value="1"/>
</dbReference>
<evidence type="ECO:0000256" key="8">
    <source>
        <dbReference type="ARBA" id="ARBA00023015"/>
    </source>
</evidence>
<keyword evidence="8" id="KW-0805">Transcription regulation</keyword>
<reference evidence="17" key="4">
    <citation type="journal article" date="2022" name="Res Sq">
        <title>Comparative Genomics Reveals Insights into the Divergent Evolution of Astigmatic Mites and Household Pest Adaptations.</title>
        <authorList>
            <person name="Xiong Q."/>
            <person name="Wan A.T.-Y."/>
            <person name="Liu X.-Y."/>
            <person name="Fung C.S.-H."/>
            <person name="Xiao X."/>
            <person name="Malainual N."/>
            <person name="Hou J."/>
            <person name="Wang L."/>
            <person name="Wang M."/>
            <person name="Yang K."/>
            <person name="Cui Y."/>
            <person name="Leung E."/>
            <person name="Nong W."/>
            <person name="Shin S.-K."/>
            <person name="Au S."/>
            <person name="Jeong K.Y."/>
            <person name="Chew F.T."/>
            <person name="Hui J."/>
            <person name="Leung T.F."/>
            <person name="Tungtrongchitr A."/>
            <person name="Zhong N."/>
            <person name="Liu Z."/>
            <person name="Tsui S."/>
        </authorList>
    </citation>
    <scope>NUCLEOTIDE SEQUENCE</scope>
    <source>
        <strain evidence="17">Derf</strain>
        <tissue evidence="17">Whole organism</tissue>
    </source>
</reference>
<feature type="domain" description="C3H1-type" evidence="14">
    <location>
        <begin position="146"/>
        <end position="173"/>
    </location>
</feature>
<dbReference type="PROSITE" id="PS50103">
    <property type="entry name" value="ZF_C3H1"/>
    <property type="match status" value="1"/>
</dbReference>
<evidence type="ECO:0000256" key="1">
    <source>
        <dbReference type="ARBA" id="ARBA00004062"/>
    </source>
</evidence>
<comment type="function">
    <text evidence="1">Transcription repressor.</text>
</comment>
<evidence type="ECO:0000256" key="6">
    <source>
        <dbReference type="ARBA" id="ARBA00022771"/>
    </source>
</evidence>
<comment type="subcellular location">
    <subcellularLocation>
        <location evidence="2">Nucleus</location>
    </subcellularLocation>
</comment>
<dbReference type="GO" id="GO:0000978">
    <property type="term" value="F:RNA polymerase II cis-regulatory region sequence-specific DNA binding"/>
    <property type="evidence" value="ECO:0007669"/>
    <property type="project" value="TreeGrafter"/>
</dbReference>
<dbReference type="AlphaFoldDB" id="A0A922IGC1"/>
<keyword evidence="13" id="KW-0175">Coiled coil</keyword>
<dbReference type="InterPro" id="IPR000467">
    <property type="entry name" value="G_patch_dom"/>
</dbReference>
<protein>
    <recommendedName>
        <fullName evidence="3">Zinc finger CCCH-type with G patch domain-containing protein</fullName>
    </recommendedName>
</protein>
<keyword evidence="7 12" id="KW-0862">Zinc</keyword>
<accession>A0A922IGC1</accession>
<dbReference type="PANTHER" id="PTHR46297:SF1">
    <property type="entry name" value="ZINC FINGER CCCH-TYPE WITH G PATCH DOMAIN-CONTAINING PROTEIN"/>
    <property type="match status" value="1"/>
</dbReference>
<comment type="caution">
    <text evidence="17">The sequence shown here is derived from an EMBL/GenBank/DDBJ whole genome shotgun (WGS) entry which is preliminary data.</text>
</comment>
<feature type="coiled-coil region" evidence="13">
    <location>
        <begin position="12"/>
        <end position="65"/>
    </location>
</feature>
<keyword evidence="5 12" id="KW-0479">Metal-binding</keyword>
<evidence type="ECO:0000256" key="7">
    <source>
        <dbReference type="ARBA" id="ARBA00022833"/>
    </source>
</evidence>
<dbReference type="InterPro" id="IPR000571">
    <property type="entry name" value="Znf_CCCH"/>
</dbReference>
<dbReference type="OrthoDB" id="5842926at2759"/>
<dbReference type="EMBL" id="SDOV01000004">
    <property type="protein sequence ID" value="KAH7642016.1"/>
    <property type="molecule type" value="Genomic_DNA"/>
</dbReference>
<organism evidence="17 18">
    <name type="scientific">Dermatophagoides farinae</name>
    <name type="common">American house dust mite</name>
    <dbReference type="NCBI Taxonomy" id="6954"/>
    <lineage>
        <taxon>Eukaryota</taxon>
        <taxon>Metazoa</taxon>
        <taxon>Ecdysozoa</taxon>
        <taxon>Arthropoda</taxon>
        <taxon>Chelicerata</taxon>
        <taxon>Arachnida</taxon>
        <taxon>Acari</taxon>
        <taxon>Acariformes</taxon>
        <taxon>Sarcoptiformes</taxon>
        <taxon>Astigmata</taxon>
        <taxon>Psoroptidia</taxon>
        <taxon>Analgoidea</taxon>
        <taxon>Pyroglyphidae</taxon>
        <taxon>Dermatophagoidinae</taxon>
        <taxon>Dermatophagoides</taxon>
    </lineage>
</organism>
<evidence type="ECO:0000313" key="18">
    <source>
        <dbReference type="Proteomes" id="UP000790347"/>
    </source>
</evidence>
<dbReference type="Gene3D" id="2.30.30.1190">
    <property type="match status" value="1"/>
</dbReference>
<evidence type="ECO:0000313" key="16">
    <source>
        <dbReference type="EMBL" id="KAH7642016.1"/>
    </source>
</evidence>
<keyword evidence="11" id="KW-0539">Nucleus</keyword>
<feature type="coiled-coil region" evidence="13">
    <location>
        <begin position="462"/>
        <end position="489"/>
    </location>
</feature>
<dbReference type="Pfam" id="PF01585">
    <property type="entry name" value="G-patch"/>
    <property type="match status" value="1"/>
</dbReference>
<feature type="domain" description="G-patch" evidence="15">
    <location>
        <begin position="291"/>
        <end position="322"/>
    </location>
</feature>
<evidence type="ECO:0000256" key="13">
    <source>
        <dbReference type="SAM" id="Coils"/>
    </source>
</evidence>
<reference evidence="16" key="3">
    <citation type="journal article" date="2021" name="World Allergy Organ. J.">
        <title>Chromosome-level assembly of Dermatophagoides farinae genome and transcriptome reveals two novel allergens Der f 37 and Der f 39.</title>
        <authorList>
            <person name="Chen J."/>
            <person name="Cai Z."/>
            <person name="Fan D."/>
            <person name="Hu J."/>
            <person name="Hou Y."/>
            <person name="He Y."/>
            <person name="Zhang Z."/>
            <person name="Zhao Z."/>
            <person name="Gao P."/>
            <person name="Hu W."/>
            <person name="Sun J."/>
            <person name="Li J."/>
            <person name="Ji K."/>
        </authorList>
    </citation>
    <scope>NUCLEOTIDE SEQUENCE</scope>
    <source>
        <strain evidence="16">JKM2019</strain>
    </source>
</reference>
<dbReference type="GO" id="GO:0008270">
    <property type="term" value="F:zinc ion binding"/>
    <property type="evidence" value="ECO:0007669"/>
    <property type="project" value="UniProtKB-KW"/>
</dbReference>
<evidence type="ECO:0000313" key="17">
    <source>
        <dbReference type="EMBL" id="KAH9529139.1"/>
    </source>
</evidence>
<evidence type="ECO:0000259" key="14">
    <source>
        <dbReference type="PROSITE" id="PS50103"/>
    </source>
</evidence>
<dbReference type="Proteomes" id="UP000790347">
    <property type="component" value="Unassembled WGS sequence"/>
</dbReference>
<evidence type="ECO:0000256" key="11">
    <source>
        <dbReference type="ARBA" id="ARBA00023242"/>
    </source>
</evidence>
<keyword evidence="4" id="KW-0678">Repressor</keyword>
<reference evidence="17" key="1">
    <citation type="submission" date="2013-05" db="EMBL/GenBank/DDBJ databases">
        <authorList>
            <person name="Yim A.K.Y."/>
            <person name="Chan T.F."/>
            <person name="Ji K.M."/>
            <person name="Liu X.Y."/>
            <person name="Zhou J.W."/>
            <person name="Li R.Q."/>
            <person name="Yang K.Y."/>
            <person name="Li J."/>
            <person name="Li M."/>
            <person name="Law P.T.W."/>
            <person name="Wu Y.L."/>
            <person name="Cai Z.L."/>
            <person name="Qin H."/>
            <person name="Bao Y."/>
            <person name="Leung R.K.K."/>
            <person name="Ng P.K.S."/>
            <person name="Zou J."/>
            <person name="Zhong X.J."/>
            <person name="Ran P.X."/>
            <person name="Zhong N.S."/>
            <person name="Liu Z.G."/>
            <person name="Tsui S.K.W."/>
        </authorList>
    </citation>
    <scope>NUCLEOTIDE SEQUENCE</scope>
    <source>
        <strain evidence="17">Derf</strain>
        <tissue evidence="17">Whole organism</tissue>
    </source>
</reference>
<evidence type="ECO:0000259" key="15">
    <source>
        <dbReference type="PROSITE" id="PS50174"/>
    </source>
</evidence>
<evidence type="ECO:0000256" key="3">
    <source>
        <dbReference type="ARBA" id="ARBA00022414"/>
    </source>
</evidence>
<keyword evidence="10" id="KW-0804">Transcription</keyword>
<reference evidence="16" key="2">
    <citation type="submission" date="2020-06" db="EMBL/GenBank/DDBJ databases">
        <authorList>
            <person name="Ji K."/>
            <person name="Li J."/>
        </authorList>
    </citation>
    <scope>NUCLEOTIDE SEQUENCE</scope>
    <source>
        <strain evidence="16">JKM2019</strain>
        <tissue evidence="16">Whole body</tissue>
    </source>
</reference>
<proteinExistence type="predicted"/>
<evidence type="ECO:0000256" key="5">
    <source>
        <dbReference type="ARBA" id="ARBA00022723"/>
    </source>
</evidence>
<sequence length="502" mass="58884">MSNQVHNVDDNESNIRQELQEHLAQLKAIKEQQQLDDNEELGILKSNLEELCRLLEDELLSIEKRKLLKDLNIEDDDEKIEKEKPPSINTEIDDNPLNQFECSVPYRFQNGHIEYHDALVIVEDDENNGEHEHKVRLKAFFLYPVEKSMQTCPFYLRDCCRFQDNCKSSHGFPIASIDQVRSKVSINLFSDEDIDSSKLGQLKNCLVQDHEENIWQKAEITDTDLNKERILVRINKDKSEKWIHFESLVLLQNVEPENSHEELTTGSSNQSMDFQIPDLTCTEFGEWERYTKGIGSKLMAKMGYEQGRGLGRQSQGIINPIEQIVYPPGRSLDHCIKLKQEHERKKQDWREILKEKNKKLKFEAKLSDQYDRIEKQKGRAKSMFEFLNNRLNQIHASTESKSPLANNRSFKNLDQRSLNIASFKSEQDLQRAQVELDKMQRMRSRHYVSNQSNVDQNAVLMKNDYESSIERQQNIVSRLRIENEAIKKEIKSRSERSKLINF</sequence>
<dbReference type="EMBL" id="ASGP02000001">
    <property type="protein sequence ID" value="KAH9529139.1"/>
    <property type="molecule type" value="Genomic_DNA"/>
</dbReference>
<keyword evidence="6 12" id="KW-0863">Zinc-finger</keyword>
<dbReference type="Proteomes" id="UP000828236">
    <property type="component" value="Unassembled WGS sequence"/>
</dbReference>
<keyword evidence="18" id="KW-1185">Reference proteome</keyword>
<dbReference type="GO" id="GO:0005634">
    <property type="term" value="C:nucleus"/>
    <property type="evidence" value="ECO:0007669"/>
    <property type="project" value="UniProtKB-SubCell"/>
</dbReference>
<evidence type="ECO:0000256" key="2">
    <source>
        <dbReference type="ARBA" id="ARBA00004123"/>
    </source>
</evidence>
<name>A0A922IGC1_DERFA</name>
<evidence type="ECO:0000256" key="9">
    <source>
        <dbReference type="ARBA" id="ARBA00023125"/>
    </source>
</evidence>
<dbReference type="SMART" id="SM00443">
    <property type="entry name" value="G_patch"/>
    <property type="match status" value="1"/>
</dbReference>